<gene>
    <name evidence="4" type="ORF">ACFFK0_18635</name>
</gene>
<protein>
    <submittedName>
        <fullName evidence="4">ABC transporter substrate-binding protein</fullName>
    </submittedName>
</protein>
<keyword evidence="2" id="KW-0732">Signal</keyword>
<evidence type="ECO:0000256" key="1">
    <source>
        <dbReference type="ARBA" id="ARBA00010742"/>
    </source>
</evidence>
<feature type="chain" id="PRO_5046319460" evidence="2">
    <location>
        <begin position="24"/>
        <end position="377"/>
    </location>
</feature>
<comment type="similarity">
    <text evidence="1">Belongs to the bacterial solute-binding protein SsuA/TauA family.</text>
</comment>
<reference evidence="4 5" key="1">
    <citation type="submission" date="2024-09" db="EMBL/GenBank/DDBJ databases">
        <authorList>
            <person name="Sun Q."/>
            <person name="Mori K."/>
        </authorList>
    </citation>
    <scope>NUCLEOTIDE SEQUENCE [LARGE SCALE GENOMIC DNA]</scope>
    <source>
        <strain evidence="4 5">CCM 7759</strain>
    </source>
</reference>
<dbReference type="Proteomes" id="UP001589776">
    <property type="component" value="Unassembled WGS sequence"/>
</dbReference>
<dbReference type="Pfam" id="PF09084">
    <property type="entry name" value="NMT1"/>
    <property type="match status" value="1"/>
</dbReference>
<feature type="signal peptide" evidence="2">
    <location>
        <begin position="1"/>
        <end position="23"/>
    </location>
</feature>
<keyword evidence="5" id="KW-1185">Reference proteome</keyword>
<dbReference type="InterPro" id="IPR015168">
    <property type="entry name" value="SsuA/THI5"/>
</dbReference>
<dbReference type="SMART" id="SM00062">
    <property type="entry name" value="PBPb"/>
    <property type="match status" value="1"/>
</dbReference>
<dbReference type="RefSeq" id="WP_377471822.1">
    <property type="nucleotide sequence ID" value="NZ_JBHLWN010000074.1"/>
</dbReference>
<dbReference type="EMBL" id="JBHLWN010000074">
    <property type="protein sequence ID" value="MFC0214451.1"/>
    <property type="molecule type" value="Genomic_DNA"/>
</dbReference>
<dbReference type="InterPro" id="IPR001638">
    <property type="entry name" value="Solute-binding_3/MltF_N"/>
</dbReference>
<organism evidence="4 5">
    <name type="scientific">Paenibacillus chartarius</name>
    <dbReference type="NCBI Taxonomy" id="747481"/>
    <lineage>
        <taxon>Bacteria</taxon>
        <taxon>Bacillati</taxon>
        <taxon>Bacillota</taxon>
        <taxon>Bacilli</taxon>
        <taxon>Bacillales</taxon>
        <taxon>Paenibacillaceae</taxon>
        <taxon>Paenibacillus</taxon>
    </lineage>
</organism>
<sequence>MKLSGLRGAGAAAGLAALLLLQACGGGGGSAAGAPAGSAAAASGGGAEPVTITIGYQSPTAQTWGALIIKNRKLYEKHLKEQVPNKSYQVEWFDAPAGSVLNNNMAGGKIQISFLGDMPSLLNGVLGITQSNYHSVFLAFDGKGELGRNQAILVPKDSDIKSVADLKGKTVSTPIGSSSHRMLLESLRRVNLVDQVTIVDQSVTVGMQSVEQGKISAHSTWEPYPSLMQVKGIGRVLQFGEETKIDYLAGVVANLDWAKNNKPEAIAFLRALNEAHEFIRSNPEEAARIFEEESKFPAEVCRKMVENIRFDAAIYQKDLNTLSGSIEFLSSIGKLQKKLELKSFVDDAYLRDAVEAVNKTYLTDAELQGEWIKGKVY</sequence>
<dbReference type="PANTHER" id="PTHR30024:SF45">
    <property type="entry name" value="ABC TRANSPORTER SUBSTRATE-BINDING PROTEIN"/>
    <property type="match status" value="1"/>
</dbReference>
<evidence type="ECO:0000313" key="5">
    <source>
        <dbReference type="Proteomes" id="UP001589776"/>
    </source>
</evidence>
<dbReference type="SUPFAM" id="SSF53850">
    <property type="entry name" value="Periplasmic binding protein-like II"/>
    <property type="match status" value="1"/>
</dbReference>
<dbReference type="PANTHER" id="PTHR30024">
    <property type="entry name" value="ALIPHATIC SULFONATES-BINDING PROTEIN-RELATED"/>
    <property type="match status" value="1"/>
</dbReference>
<accession>A0ABV6DP70</accession>
<dbReference type="Gene3D" id="3.40.190.10">
    <property type="entry name" value="Periplasmic binding protein-like II"/>
    <property type="match status" value="2"/>
</dbReference>
<proteinExistence type="inferred from homology"/>
<comment type="caution">
    <text evidence="4">The sequence shown here is derived from an EMBL/GenBank/DDBJ whole genome shotgun (WGS) entry which is preliminary data.</text>
</comment>
<evidence type="ECO:0000256" key="2">
    <source>
        <dbReference type="SAM" id="SignalP"/>
    </source>
</evidence>
<evidence type="ECO:0000313" key="4">
    <source>
        <dbReference type="EMBL" id="MFC0214451.1"/>
    </source>
</evidence>
<name>A0ABV6DP70_9BACL</name>
<feature type="domain" description="Solute-binding protein family 3/N-terminal" evidence="3">
    <location>
        <begin position="51"/>
        <end position="297"/>
    </location>
</feature>
<dbReference type="PROSITE" id="PS51257">
    <property type="entry name" value="PROKAR_LIPOPROTEIN"/>
    <property type="match status" value="1"/>
</dbReference>
<evidence type="ECO:0000259" key="3">
    <source>
        <dbReference type="SMART" id="SM00062"/>
    </source>
</evidence>